<evidence type="ECO:0000256" key="17">
    <source>
        <dbReference type="SAM" id="Phobius"/>
    </source>
</evidence>
<keyword evidence="13 17" id="KW-0472">Membrane</keyword>
<dbReference type="Pfam" id="PF00139">
    <property type="entry name" value="Lectin_legB"/>
    <property type="match status" value="1"/>
</dbReference>
<name>A0A8T2Q5G1_CERRI</name>
<dbReference type="Gene3D" id="3.30.200.20">
    <property type="entry name" value="Phosphorylase Kinase, domain 1"/>
    <property type="match status" value="1"/>
</dbReference>
<dbReference type="SUPFAM" id="SSF49899">
    <property type="entry name" value="Concanavalin A-like lectins/glucanases"/>
    <property type="match status" value="1"/>
</dbReference>
<dbReference type="InterPro" id="IPR013320">
    <property type="entry name" value="ConA-like_dom_sf"/>
</dbReference>
<dbReference type="PROSITE" id="PS00107">
    <property type="entry name" value="PROTEIN_KINASE_ATP"/>
    <property type="match status" value="1"/>
</dbReference>
<feature type="transmembrane region" description="Helical" evidence="17">
    <location>
        <begin position="33"/>
        <end position="53"/>
    </location>
</feature>
<evidence type="ECO:0000256" key="13">
    <source>
        <dbReference type="ARBA" id="ARBA00023136"/>
    </source>
</evidence>
<keyword evidence="10" id="KW-0418">Kinase</keyword>
<dbReference type="InterPro" id="IPR008271">
    <property type="entry name" value="Ser/Thr_kinase_AS"/>
</dbReference>
<dbReference type="PANTHER" id="PTHR27007">
    <property type="match status" value="1"/>
</dbReference>
<dbReference type="GO" id="GO:0030246">
    <property type="term" value="F:carbohydrate binding"/>
    <property type="evidence" value="ECO:0007669"/>
    <property type="project" value="UniProtKB-KW"/>
</dbReference>
<dbReference type="AlphaFoldDB" id="A0A8T2Q5G1"/>
<keyword evidence="8" id="KW-0430">Lectin</keyword>
<evidence type="ECO:0000256" key="7">
    <source>
        <dbReference type="ARBA" id="ARBA00022729"/>
    </source>
</evidence>
<dbReference type="InterPro" id="IPR017441">
    <property type="entry name" value="Protein_kinase_ATP_BS"/>
</dbReference>
<evidence type="ECO:0000256" key="15">
    <source>
        <dbReference type="ARBA" id="ARBA00023180"/>
    </source>
</evidence>
<evidence type="ECO:0000256" key="12">
    <source>
        <dbReference type="ARBA" id="ARBA00022989"/>
    </source>
</evidence>
<keyword evidence="7" id="KW-0732">Signal</keyword>
<dbReference type="InterPro" id="IPR011009">
    <property type="entry name" value="Kinase-like_dom_sf"/>
</dbReference>
<evidence type="ECO:0000256" key="14">
    <source>
        <dbReference type="ARBA" id="ARBA00023170"/>
    </source>
</evidence>
<feature type="transmembrane region" description="Helical" evidence="17">
    <location>
        <begin position="341"/>
        <end position="363"/>
    </location>
</feature>
<keyword evidence="6 17" id="KW-0812">Transmembrane</keyword>
<sequence length="770" mass="85548">MYIESEGASKGLMPSFCKPSSCLDMEVRSGRRLLLAVVAVLTAGLCLTGPLPASCVRFEYPYFADDHGITLVTEGSWYTDDNPRIVQSAVWLTPLVTNAKTNMGRMVYRDPIQLLSRSPTNGTSFASFNTSFAFQIICTVGYGECGSGMAFFMSPSEQAPPDSDGAGLGLDKFDNSSGQRPPPYPFFALEFDTYQTKRYNDSAASHIGVDLNSLVSARSLPTNLASSHPDLYLYNNYTFIVWIEYDSPSSLMQIWMTNSTLRPLEPIFQLQFDLATLFPDDHYLYVGFSATNPDPTTEGVQANVIYSWNFSSVELADSTVSKNATHLPGIRKPSKSGPKRLLLALVFVVSVGILASLLCWFFWRMRRGRRETPIHEHFYPNQATRYTFGQLQACTQRFRARNKLGEGAFSIVYKGTLPDRSVVAVKRLKEGFRKEADFCTEIQIISKIRHRNLLQLKGWCYEKKEALLVYDCMGHGSLDAFLFGNKRGTLSSEERLRILVQVAMALEYLHGGLEECVLHRDVKAANVLLNDDLGAVLSDFGLARLIDHNRAVTMTIAGTPGYVAPEVVYTGKATHKSDVYSYGVLAIEVACGLSALEHKEVRSEDMRLIDWVWSLHEDGRLFEALDHSLFLTDNLRENSDVGDQELELRKWRSVLHIGLLCCDPTPDSRPSMREVVQALQGCVIMPLPIGKRAYPKIIDTSQGRNASIASTWEFYSEDGNSISYASSVRWIGNCPPPPPSSSSTYYVSSTAAQLVESFASCAGENLISTG</sequence>
<dbReference type="OrthoDB" id="2019747at2759"/>
<dbReference type="OMA" id="CGQSIWV"/>
<feature type="binding site" evidence="16">
    <location>
        <position position="426"/>
    </location>
    <ligand>
        <name>ATP</name>
        <dbReference type="ChEBI" id="CHEBI:30616"/>
    </ligand>
</feature>
<evidence type="ECO:0000256" key="6">
    <source>
        <dbReference type="ARBA" id="ARBA00022692"/>
    </source>
</evidence>
<dbReference type="GO" id="GO:0004672">
    <property type="term" value="F:protein kinase activity"/>
    <property type="evidence" value="ECO:0007669"/>
    <property type="project" value="InterPro"/>
</dbReference>
<keyword evidence="9 16" id="KW-0547">Nucleotide-binding</keyword>
<dbReference type="EMBL" id="CM035443">
    <property type="protein sequence ID" value="KAH7278949.1"/>
    <property type="molecule type" value="Genomic_DNA"/>
</dbReference>
<dbReference type="PROSITE" id="PS50011">
    <property type="entry name" value="PROTEIN_KINASE_DOM"/>
    <property type="match status" value="1"/>
</dbReference>
<evidence type="ECO:0000256" key="2">
    <source>
        <dbReference type="ARBA" id="ARBA00008536"/>
    </source>
</evidence>
<dbReference type="InterPro" id="IPR000719">
    <property type="entry name" value="Prot_kinase_dom"/>
</dbReference>
<accession>A0A8T2Q5G1</accession>
<dbReference type="FunFam" id="3.30.200.20:FF:000178">
    <property type="entry name" value="serine/threonine-protein kinase PBS1-like"/>
    <property type="match status" value="1"/>
</dbReference>
<organism evidence="19 20">
    <name type="scientific">Ceratopteris richardii</name>
    <name type="common">Triangle waterfern</name>
    <dbReference type="NCBI Taxonomy" id="49495"/>
    <lineage>
        <taxon>Eukaryota</taxon>
        <taxon>Viridiplantae</taxon>
        <taxon>Streptophyta</taxon>
        <taxon>Embryophyta</taxon>
        <taxon>Tracheophyta</taxon>
        <taxon>Polypodiopsida</taxon>
        <taxon>Polypodiidae</taxon>
        <taxon>Polypodiales</taxon>
        <taxon>Pteridineae</taxon>
        <taxon>Pteridaceae</taxon>
        <taxon>Parkerioideae</taxon>
        <taxon>Ceratopteris</taxon>
    </lineage>
</organism>
<protein>
    <recommendedName>
        <fullName evidence="18">Protein kinase domain-containing protein</fullName>
    </recommendedName>
</protein>
<comment type="similarity">
    <text evidence="3">In the C-terminal section; belongs to the protein kinase superfamily. Ser/Thr protein kinase family.</text>
</comment>
<keyword evidence="15" id="KW-0325">Glycoprotein</keyword>
<dbReference type="Pfam" id="PF00069">
    <property type="entry name" value="Pkinase"/>
    <property type="match status" value="1"/>
</dbReference>
<keyword evidence="20" id="KW-1185">Reference proteome</keyword>
<evidence type="ECO:0000256" key="16">
    <source>
        <dbReference type="PROSITE-ProRule" id="PRU10141"/>
    </source>
</evidence>
<dbReference type="CDD" id="cd06899">
    <property type="entry name" value="lectin_legume_LecRK_Arcelin_ConA"/>
    <property type="match status" value="1"/>
</dbReference>
<comment type="subcellular location">
    <subcellularLocation>
        <location evidence="1">Cell membrane</location>
        <topology evidence="1">Single-pass type I membrane protein</topology>
    </subcellularLocation>
</comment>
<reference evidence="19" key="1">
    <citation type="submission" date="2021-08" db="EMBL/GenBank/DDBJ databases">
        <title>WGS assembly of Ceratopteris richardii.</title>
        <authorList>
            <person name="Marchant D.B."/>
            <person name="Chen G."/>
            <person name="Jenkins J."/>
            <person name="Shu S."/>
            <person name="Leebens-Mack J."/>
            <person name="Grimwood J."/>
            <person name="Schmutz J."/>
            <person name="Soltis P."/>
            <person name="Soltis D."/>
            <person name="Chen Z.-H."/>
        </authorList>
    </citation>
    <scope>NUCLEOTIDE SEQUENCE</scope>
    <source>
        <strain evidence="19">Whitten #5841</strain>
        <tissue evidence="19">Leaf</tissue>
    </source>
</reference>
<dbReference type="SMART" id="SM00220">
    <property type="entry name" value="S_TKc"/>
    <property type="match status" value="1"/>
</dbReference>
<evidence type="ECO:0000256" key="8">
    <source>
        <dbReference type="ARBA" id="ARBA00022734"/>
    </source>
</evidence>
<dbReference type="Gene3D" id="1.10.510.10">
    <property type="entry name" value="Transferase(Phosphotransferase) domain 1"/>
    <property type="match status" value="1"/>
</dbReference>
<dbReference type="Proteomes" id="UP000825935">
    <property type="component" value="Chromosome 38"/>
</dbReference>
<keyword evidence="12 17" id="KW-1133">Transmembrane helix</keyword>
<dbReference type="GO" id="GO:0005886">
    <property type="term" value="C:plasma membrane"/>
    <property type="evidence" value="ECO:0007669"/>
    <property type="project" value="UniProtKB-SubCell"/>
</dbReference>
<comment type="caution">
    <text evidence="19">The sequence shown here is derived from an EMBL/GenBank/DDBJ whole genome shotgun (WGS) entry which is preliminary data.</text>
</comment>
<proteinExistence type="inferred from homology"/>
<evidence type="ECO:0000256" key="9">
    <source>
        <dbReference type="ARBA" id="ARBA00022741"/>
    </source>
</evidence>
<evidence type="ECO:0000256" key="1">
    <source>
        <dbReference type="ARBA" id="ARBA00004251"/>
    </source>
</evidence>
<dbReference type="GO" id="GO:0005524">
    <property type="term" value="F:ATP binding"/>
    <property type="evidence" value="ECO:0007669"/>
    <property type="project" value="UniProtKB-UniRule"/>
</dbReference>
<dbReference type="GO" id="GO:0002229">
    <property type="term" value="P:defense response to oomycetes"/>
    <property type="evidence" value="ECO:0007669"/>
    <property type="project" value="UniProtKB-ARBA"/>
</dbReference>
<keyword evidence="11 16" id="KW-0067">ATP-binding</keyword>
<gene>
    <name evidence="19" type="ORF">KP509_38G065700</name>
</gene>
<evidence type="ECO:0000256" key="5">
    <source>
        <dbReference type="ARBA" id="ARBA00022679"/>
    </source>
</evidence>
<evidence type="ECO:0000256" key="11">
    <source>
        <dbReference type="ARBA" id="ARBA00022840"/>
    </source>
</evidence>
<feature type="domain" description="Protein kinase" evidence="18">
    <location>
        <begin position="398"/>
        <end position="688"/>
    </location>
</feature>
<evidence type="ECO:0000313" key="19">
    <source>
        <dbReference type="EMBL" id="KAH7278949.1"/>
    </source>
</evidence>
<evidence type="ECO:0000256" key="10">
    <source>
        <dbReference type="ARBA" id="ARBA00022777"/>
    </source>
</evidence>
<dbReference type="InterPro" id="IPR050528">
    <property type="entry name" value="L-type_Lectin-RKs"/>
</dbReference>
<evidence type="ECO:0000313" key="20">
    <source>
        <dbReference type="Proteomes" id="UP000825935"/>
    </source>
</evidence>
<comment type="similarity">
    <text evidence="2">In the N-terminal section; belongs to the leguminous lectin family.</text>
</comment>
<keyword evidence="4" id="KW-1003">Cell membrane</keyword>
<dbReference type="Gene3D" id="2.60.120.200">
    <property type="match status" value="1"/>
</dbReference>
<dbReference type="FunFam" id="1.10.510.10:FF:000240">
    <property type="entry name" value="Lectin-domain containing receptor kinase A4.3"/>
    <property type="match status" value="1"/>
</dbReference>
<dbReference type="PROSITE" id="PS00108">
    <property type="entry name" value="PROTEIN_KINASE_ST"/>
    <property type="match status" value="1"/>
</dbReference>
<evidence type="ECO:0000256" key="3">
    <source>
        <dbReference type="ARBA" id="ARBA00010217"/>
    </source>
</evidence>
<keyword evidence="14" id="KW-0675">Receptor</keyword>
<evidence type="ECO:0000256" key="4">
    <source>
        <dbReference type="ARBA" id="ARBA00022475"/>
    </source>
</evidence>
<evidence type="ECO:0000259" key="18">
    <source>
        <dbReference type="PROSITE" id="PS50011"/>
    </source>
</evidence>
<keyword evidence="5" id="KW-0808">Transferase</keyword>
<dbReference type="SUPFAM" id="SSF56112">
    <property type="entry name" value="Protein kinase-like (PK-like)"/>
    <property type="match status" value="1"/>
</dbReference>
<dbReference type="InterPro" id="IPR001220">
    <property type="entry name" value="Legume_lectin_dom"/>
</dbReference>